<feature type="repeat" description="ARM" evidence="1">
    <location>
        <begin position="196"/>
        <end position="238"/>
    </location>
</feature>
<dbReference type="InterPro" id="IPR016024">
    <property type="entry name" value="ARM-type_fold"/>
</dbReference>
<accession>A0A5N3WZL7</accession>
<reference evidence="2 3" key="1">
    <citation type="submission" date="2019-06" db="EMBL/GenBank/DDBJ databases">
        <title>Discovery of a novel chromosome fission-fusion reversal in muntjac.</title>
        <authorList>
            <person name="Mudd A.B."/>
            <person name="Bredeson J.V."/>
            <person name="Baum R."/>
            <person name="Hockemeyer D."/>
            <person name="Rokhsar D.S."/>
        </authorList>
    </citation>
    <scope>NUCLEOTIDE SEQUENCE [LARGE SCALE GENOMIC DNA]</scope>
    <source>
        <strain evidence="2">UTSW_UCB_Mm</strain>
        <tissue evidence="2">Fibroblast cell line</tissue>
    </source>
</reference>
<dbReference type="PANTHER" id="PTHR15599:SF1">
    <property type="entry name" value="RADIAL SPOKE HEAD 14 HOMOLOG"/>
    <property type="match status" value="1"/>
</dbReference>
<dbReference type="InterPro" id="IPR000225">
    <property type="entry name" value="Armadillo"/>
</dbReference>
<dbReference type="SUPFAM" id="SSF48371">
    <property type="entry name" value="ARM repeat"/>
    <property type="match status" value="1"/>
</dbReference>
<sequence length="307" mass="33428">MADTRISTYLPPNVNPAQAAIAYGCRALPKLNEELQADDLLTRQKALMALCDLMHDPEHVYTAIRIGCLESLKALLRDTNDLVRIKTTEVLYIMATHNVGRACSRPAGALGIVNSGLIPSLVWKLQREEEEIQALLLDTLAACLMEDATEALASRAVPFLKEKLLSANSNIRSKAAHTLIAISIPLEGKIQVWQHDVIPILVHLLKDKEEEVQANAAGALMNATVTTEGKYAALDVEATGPLLQLLGASLSKARLNAIKALTMLAEAPEGRKLLQSHVATFRVLEEDFSPAVQRAAQVALKVIEWKP</sequence>
<comment type="caution">
    <text evidence="2">The sequence shown here is derived from an EMBL/GenBank/DDBJ whole genome shotgun (WGS) entry which is preliminary data.</text>
</comment>
<dbReference type="Pfam" id="PF00514">
    <property type="entry name" value="Arm"/>
    <property type="match status" value="1"/>
</dbReference>
<dbReference type="AlphaFoldDB" id="A0A5N3WZL7"/>
<dbReference type="InterPro" id="IPR011989">
    <property type="entry name" value="ARM-like"/>
</dbReference>
<dbReference type="PANTHER" id="PTHR15599">
    <property type="entry name" value="RTDR1"/>
    <property type="match status" value="1"/>
</dbReference>
<evidence type="ECO:0000256" key="1">
    <source>
        <dbReference type="PROSITE-ProRule" id="PRU00259"/>
    </source>
</evidence>
<proteinExistence type="predicted"/>
<protein>
    <recommendedName>
        <fullName evidence="4">Condensin complex subunit 1 C-terminal domain-containing protein</fullName>
    </recommendedName>
</protein>
<dbReference type="PROSITE" id="PS51257">
    <property type="entry name" value="PROKAR_LIPOPROTEIN"/>
    <property type="match status" value="1"/>
</dbReference>
<organism evidence="2 3">
    <name type="scientific">Muntiacus muntjak</name>
    <name type="common">Barking deer</name>
    <name type="synonym">Indian muntjac</name>
    <dbReference type="NCBI Taxonomy" id="9888"/>
    <lineage>
        <taxon>Eukaryota</taxon>
        <taxon>Metazoa</taxon>
        <taxon>Chordata</taxon>
        <taxon>Craniata</taxon>
        <taxon>Vertebrata</taxon>
        <taxon>Euteleostomi</taxon>
        <taxon>Mammalia</taxon>
        <taxon>Eutheria</taxon>
        <taxon>Laurasiatheria</taxon>
        <taxon>Artiodactyla</taxon>
        <taxon>Ruminantia</taxon>
        <taxon>Pecora</taxon>
        <taxon>Cervidae</taxon>
        <taxon>Muntiacinae</taxon>
        <taxon>Muntiacus</taxon>
    </lineage>
</organism>
<evidence type="ECO:0000313" key="3">
    <source>
        <dbReference type="Proteomes" id="UP000326458"/>
    </source>
</evidence>
<dbReference type="PROSITE" id="PS50176">
    <property type="entry name" value="ARM_REPEAT"/>
    <property type="match status" value="1"/>
</dbReference>
<evidence type="ECO:0008006" key="4">
    <source>
        <dbReference type="Google" id="ProtNLM"/>
    </source>
</evidence>
<name>A0A5N3WZL7_MUNMU</name>
<dbReference type="EMBL" id="VCEA01000001">
    <property type="protein sequence ID" value="KAB0366235.1"/>
    <property type="molecule type" value="Genomic_DNA"/>
</dbReference>
<evidence type="ECO:0000313" key="2">
    <source>
        <dbReference type="EMBL" id="KAB0366235.1"/>
    </source>
</evidence>
<dbReference type="SMART" id="SM00185">
    <property type="entry name" value="ARM"/>
    <property type="match status" value="2"/>
</dbReference>
<dbReference type="Gene3D" id="1.25.10.10">
    <property type="entry name" value="Leucine-rich Repeat Variant"/>
    <property type="match status" value="2"/>
</dbReference>
<dbReference type="InterPro" id="IPR042856">
    <property type="entry name" value="RSP14"/>
</dbReference>
<gene>
    <name evidence="2" type="ORF">FD754_010391</name>
</gene>
<dbReference type="Proteomes" id="UP000326458">
    <property type="component" value="Unassembled WGS sequence"/>
</dbReference>
<keyword evidence="3" id="KW-1185">Reference proteome</keyword>